<name>A0A6I8NQQ9_ORNAN</name>
<sequence length="310" mass="34218">MGPRPWAPKTEPLTLAGALVSQRRRHRSVPQPLSPSVPPNMSASRDKGNSNLTPQVQDMTLRPMHIREKERSQLRTVMKKLSILKMLKGSDRRIRRLHSLAKSCWKSLLSVPKILCTASGTRISFVHKKPEEKDSKKPLPKAGEILPEDGEAGRLETEPAAAIQVPRVTPRPPGLDLAQARALQSWPWFKGLPQRVNLPAPRVLCRPSALRWVKRCCTRSCSASLEKPRSSRTQRYGYGPGERLRRGEVPAFPLSGVPPPAPDPTRVARPTGGGLEQTSPTSCPPGPGEGAKPVLPPLFSFPRQSVDRIY</sequence>
<dbReference type="InParanoid" id="A0A6I8NQQ9"/>
<protein>
    <recommendedName>
        <fullName evidence="4">TP53 target 5</fullName>
    </recommendedName>
</protein>
<dbReference type="Proteomes" id="UP000002279">
    <property type="component" value="Unplaced"/>
</dbReference>
<evidence type="ECO:0008006" key="4">
    <source>
        <dbReference type="Google" id="ProtNLM"/>
    </source>
</evidence>
<dbReference type="PANTHER" id="PTHR15562">
    <property type="entry name" value="TP53-TARGET GENE 5 PROTEIN"/>
    <property type="match status" value="1"/>
</dbReference>
<dbReference type="AlphaFoldDB" id="A0A6I8NQQ9"/>
<feature type="region of interest" description="Disordered" evidence="1">
    <location>
        <begin position="1"/>
        <end position="55"/>
    </location>
</feature>
<keyword evidence="3" id="KW-1185">Reference proteome</keyword>
<feature type="region of interest" description="Disordered" evidence="1">
    <location>
        <begin position="228"/>
        <end position="310"/>
    </location>
</feature>
<dbReference type="PANTHER" id="PTHR15562:SF0">
    <property type="entry name" value="TP53-TARGET GENE 5 PROTEIN"/>
    <property type="match status" value="1"/>
</dbReference>
<feature type="region of interest" description="Disordered" evidence="1">
    <location>
        <begin position="129"/>
        <end position="153"/>
    </location>
</feature>
<proteinExistence type="predicted"/>
<dbReference type="GeneTree" id="ENSGT00390000017387"/>
<accession>A0A6I8NQQ9</accession>
<gene>
    <name evidence="2" type="primary">TP53TG5</name>
</gene>
<evidence type="ECO:0000256" key="1">
    <source>
        <dbReference type="SAM" id="MobiDB-lite"/>
    </source>
</evidence>
<reference evidence="2" key="1">
    <citation type="submission" date="2025-08" db="UniProtKB">
        <authorList>
            <consortium name="Ensembl"/>
        </authorList>
    </citation>
    <scope>IDENTIFICATION</scope>
    <source>
        <strain evidence="2">Glennie</strain>
    </source>
</reference>
<dbReference type="InterPro" id="IPR029290">
    <property type="entry name" value="TP53TG5"/>
</dbReference>
<organism evidence="2 3">
    <name type="scientific">Ornithorhynchus anatinus</name>
    <name type="common">Duckbill platypus</name>
    <dbReference type="NCBI Taxonomy" id="9258"/>
    <lineage>
        <taxon>Eukaryota</taxon>
        <taxon>Metazoa</taxon>
        <taxon>Chordata</taxon>
        <taxon>Craniata</taxon>
        <taxon>Vertebrata</taxon>
        <taxon>Euteleostomi</taxon>
        <taxon>Mammalia</taxon>
        <taxon>Monotremata</taxon>
        <taxon>Ornithorhynchidae</taxon>
        <taxon>Ornithorhynchus</taxon>
    </lineage>
</organism>
<dbReference type="Ensembl" id="ENSOANT00000073061.1">
    <property type="protein sequence ID" value="ENSOANP00000043375.1"/>
    <property type="gene ID" value="ENSOANG00000045884.1"/>
</dbReference>
<evidence type="ECO:0000313" key="2">
    <source>
        <dbReference type="Ensembl" id="ENSOANP00000043375.1"/>
    </source>
</evidence>
<reference evidence="2" key="2">
    <citation type="submission" date="2025-09" db="UniProtKB">
        <authorList>
            <consortium name="Ensembl"/>
        </authorList>
    </citation>
    <scope>IDENTIFICATION</scope>
    <source>
        <strain evidence="2">Glennie</strain>
    </source>
</reference>
<dbReference type="FunCoup" id="A0A6I8NQQ9">
    <property type="interactions" value="353"/>
</dbReference>
<dbReference type="Pfam" id="PF15331">
    <property type="entry name" value="TP53IP5"/>
    <property type="match status" value="2"/>
</dbReference>
<dbReference type="Bgee" id="ENSOANG00000045884">
    <property type="expression patterns" value="Expressed in testis and 1 other cell type or tissue"/>
</dbReference>
<evidence type="ECO:0000313" key="3">
    <source>
        <dbReference type="Proteomes" id="UP000002279"/>
    </source>
</evidence>